<dbReference type="GeneID" id="5855301"/>
<keyword evidence="6" id="KW-1133">Transmembrane helix</keyword>
<dbReference type="GO" id="GO:0006123">
    <property type="term" value="P:mitochondrial electron transport, cytochrome c to oxygen"/>
    <property type="evidence" value="ECO:0007669"/>
    <property type="project" value="InterPro"/>
</dbReference>
<keyword evidence="9" id="KW-0472">Membrane</keyword>
<evidence type="ECO:0000256" key="7">
    <source>
        <dbReference type="ARBA" id="ARBA00023002"/>
    </source>
</evidence>
<dbReference type="OMA" id="WYISYGA"/>
<dbReference type="VEuPathDB" id="FungiDB:MGL_1993"/>
<keyword evidence="5" id="KW-0809">Transit peptide</keyword>
<evidence type="ECO:0000256" key="6">
    <source>
        <dbReference type="ARBA" id="ARBA00022989"/>
    </source>
</evidence>
<comment type="similarity">
    <text evidence="2">Belongs to the cytochrome c oxidase IV family.</text>
</comment>
<dbReference type="Proteomes" id="UP000008837">
    <property type="component" value="Unassembled WGS sequence"/>
</dbReference>
<comment type="caution">
    <text evidence="10">The sequence shown here is derived from an EMBL/GenBank/DDBJ whole genome shotgun (WGS) entry which is preliminary data.</text>
</comment>
<dbReference type="Gene3D" id="1.10.442.10">
    <property type="entry name" value="Cytochrome c oxidase subunit IV"/>
    <property type="match status" value="1"/>
</dbReference>
<dbReference type="RefSeq" id="XP_001730994.1">
    <property type="nucleotide sequence ID" value="XM_001730942.1"/>
</dbReference>
<evidence type="ECO:0000313" key="10">
    <source>
        <dbReference type="EMBL" id="EDP43780.1"/>
    </source>
</evidence>
<evidence type="ECO:0000256" key="8">
    <source>
        <dbReference type="ARBA" id="ARBA00023128"/>
    </source>
</evidence>
<reference evidence="10 11" key="1">
    <citation type="journal article" date="2007" name="Proc. Natl. Acad. Sci. U.S.A.">
        <title>Dandruff-associated Malassezia genomes reveal convergent and divergent virulence traits shared with plant and human fungal pathogens.</title>
        <authorList>
            <person name="Xu J."/>
            <person name="Saunders C.W."/>
            <person name="Hu P."/>
            <person name="Grant R.A."/>
            <person name="Boekhout T."/>
            <person name="Kuramae E.E."/>
            <person name="Kronstad J.W."/>
            <person name="Deangelis Y.M."/>
            <person name="Reeder N.L."/>
            <person name="Johnstone K.R."/>
            <person name="Leland M."/>
            <person name="Fieno A.M."/>
            <person name="Begley W.M."/>
            <person name="Sun Y."/>
            <person name="Lacey M.P."/>
            <person name="Chaudhary T."/>
            <person name="Keough T."/>
            <person name="Chu L."/>
            <person name="Sears R."/>
            <person name="Yuan B."/>
            <person name="Dawson T.L.Jr."/>
        </authorList>
    </citation>
    <scope>NUCLEOTIDE SEQUENCE [LARGE SCALE GENOMIC DNA]</scope>
    <source>
        <strain evidence="11">ATCC MYA-4612 / CBS 7966</strain>
    </source>
</reference>
<keyword evidence="11" id="KW-1185">Reference proteome</keyword>
<proteinExistence type="inferred from homology"/>
<dbReference type="FunCoup" id="A8Q077">
    <property type="interactions" value="67"/>
</dbReference>
<sequence length="184" mass="20655">MLGSVRAAMPRMMPRTVPAYSRTLLTKSERWTPASVRDAQSLLQGPNALELSKVLPNIENVWTKMSREEQYSVYKLLEEAQRKDWKELTQEEKRGAYYVAYGAHGPRKSIAQPGSAMKIVFGTLLGVSIGVGCFYAVRSQAPPPPKTINREYQEQMNARAKEHRVNPIYGVSSEGYKGKGYVTV</sequence>
<dbReference type="OrthoDB" id="186013at2759"/>
<keyword evidence="4" id="KW-0999">Mitochondrion inner membrane</keyword>
<dbReference type="STRING" id="425265.A8Q077"/>
<keyword evidence="3" id="KW-0812">Transmembrane</keyword>
<dbReference type="InParanoid" id="A8Q077"/>
<dbReference type="GO" id="GO:0005743">
    <property type="term" value="C:mitochondrial inner membrane"/>
    <property type="evidence" value="ECO:0007669"/>
    <property type="project" value="UniProtKB-SubCell"/>
</dbReference>
<dbReference type="InterPro" id="IPR004203">
    <property type="entry name" value="Cyt_c_oxidase_su4_fam"/>
</dbReference>
<dbReference type="AlphaFoldDB" id="A8Q077"/>
<dbReference type="InterPro" id="IPR036639">
    <property type="entry name" value="Cyt_c_oxidase_su4_sf"/>
</dbReference>
<dbReference type="GO" id="GO:0045277">
    <property type="term" value="C:respiratory chain complex IV"/>
    <property type="evidence" value="ECO:0007669"/>
    <property type="project" value="InterPro"/>
</dbReference>
<dbReference type="CDD" id="cd00922">
    <property type="entry name" value="Cyt_c_Oxidase_IV"/>
    <property type="match status" value="1"/>
</dbReference>
<comment type="subcellular location">
    <subcellularLocation>
        <location evidence="1">Mitochondrion inner membrane</location>
        <topology evidence="1">Single-pass membrane protein</topology>
    </subcellularLocation>
</comment>
<gene>
    <name evidence="10" type="ORF">MGL_1993</name>
</gene>
<evidence type="ECO:0000256" key="9">
    <source>
        <dbReference type="ARBA" id="ARBA00023136"/>
    </source>
</evidence>
<dbReference type="PANTHER" id="PTHR10707:SF10">
    <property type="entry name" value="CYTOCHROME C OXIDASE SUBUNIT 4"/>
    <property type="match status" value="1"/>
</dbReference>
<evidence type="ECO:0000313" key="11">
    <source>
        <dbReference type="Proteomes" id="UP000008837"/>
    </source>
</evidence>
<evidence type="ECO:0008006" key="12">
    <source>
        <dbReference type="Google" id="ProtNLM"/>
    </source>
</evidence>
<keyword evidence="8" id="KW-0496">Mitochondrion</keyword>
<dbReference type="KEGG" id="mgl:MGL_1993"/>
<evidence type="ECO:0000256" key="1">
    <source>
        <dbReference type="ARBA" id="ARBA00004434"/>
    </source>
</evidence>
<dbReference type="EMBL" id="AAYY01000006">
    <property type="protein sequence ID" value="EDP43780.1"/>
    <property type="molecule type" value="Genomic_DNA"/>
</dbReference>
<accession>A8Q077</accession>
<dbReference type="GO" id="GO:0016491">
    <property type="term" value="F:oxidoreductase activity"/>
    <property type="evidence" value="ECO:0007669"/>
    <property type="project" value="UniProtKB-KW"/>
</dbReference>
<evidence type="ECO:0000256" key="2">
    <source>
        <dbReference type="ARBA" id="ARBA00008135"/>
    </source>
</evidence>
<keyword evidence="7" id="KW-0560">Oxidoreductase</keyword>
<organism evidence="10 11">
    <name type="scientific">Malassezia globosa (strain ATCC MYA-4612 / CBS 7966)</name>
    <name type="common">Dandruff-associated fungus</name>
    <dbReference type="NCBI Taxonomy" id="425265"/>
    <lineage>
        <taxon>Eukaryota</taxon>
        <taxon>Fungi</taxon>
        <taxon>Dikarya</taxon>
        <taxon>Basidiomycota</taxon>
        <taxon>Ustilaginomycotina</taxon>
        <taxon>Malasseziomycetes</taxon>
        <taxon>Malasseziales</taxon>
        <taxon>Malasseziaceae</taxon>
        <taxon>Malassezia</taxon>
    </lineage>
</organism>
<evidence type="ECO:0000256" key="5">
    <source>
        <dbReference type="ARBA" id="ARBA00022946"/>
    </source>
</evidence>
<name>A8Q077_MALGO</name>
<dbReference type="PANTHER" id="PTHR10707">
    <property type="entry name" value="CYTOCHROME C OXIDASE SUBUNIT IV"/>
    <property type="match status" value="1"/>
</dbReference>
<dbReference type="Pfam" id="PF02936">
    <property type="entry name" value="COX4"/>
    <property type="match status" value="1"/>
</dbReference>
<dbReference type="SUPFAM" id="SSF81406">
    <property type="entry name" value="Mitochondrial cytochrome c oxidase subunit IV"/>
    <property type="match status" value="1"/>
</dbReference>
<evidence type="ECO:0000256" key="3">
    <source>
        <dbReference type="ARBA" id="ARBA00022692"/>
    </source>
</evidence>
<protein>
    <recommendedName>
        <fullName evidence="12">Cytochrome c oxidase subunit IV</fullName>
    </recommendedName>
</protein>
<evidence type="ECO:0000256" key="4">
    <source>
        <dbReference type="ARBA" id="ARBA00022792"/>
    </source>
</evidence>